<keyword evidence="2" id="KW-0808">Transferase</keyword>
<evidence type="ECO:0000256" key="2">
    <source>
        <dbReference type="ARBA" id="ARBA00022679"/>
    </source>
</evidence>
<keyword evidence="3" id="KW-0133">Cell shape</keyword>
<dbReference type="AlphaFoldDB" id="A0A136LZJ1"/>
<reference evidence="8 9" key="1">
    <citation type="submission" date="2015-02" db="EMBL/GenBank/DDBJ databases">
        <title>Improved understanding of the partial-nitritation anammox process through 23 genomes representing the majority of the microbial community.</title>
        <authorList>
            <person name="Speth D.R."/>
            <person name="In T Zandt M."/>
            <person name="Guerrero Cruz S."/>
            <person name="Jetten M.S."/>
            <person name="Dutilh B.E."/>
        </authorList>
    </citation>
    <scope>NUCLEOTIDE SEQUENCE [LARGE SCALE GENOMIC DNA]</scope>
    <source>
        <strain evidence="8">OLB20</strain>
    </source>
</reference>
<evidence type="ECO:0000256" key="5">
    <source>
        <dbReference type="ARBA" id="ARBA00023315"/>
    </source>
</evidence>
<dbReference type="Proteomes" id="UP000070457">
    <property type="component" value="Unassembled WGS sequence"/>
</dbReference>
<evidence type="ECO:0000313" key="9">
    <source>
        <dbReference type="Proteomes" id="UP000070457"/>
    </source>
</evidence>
<keyword evidence="4" id="KW-0573">Peptidoglycan synthesis</keyword>
<proteinExistence type="inferred from homology"/>
<evidence type="ECO:0000256" key="4">
    <source>
        <dbReference type="ARBA" id="ARBA00022984"/>
    </source>
</evidence>
<gene>
    <name evidence="8" type="ORF">TR69_WS6001001089</name>
</gene>
<dbReference type="GO" id="GO:0071555">
    <property type="term" value="P:cell wall organization"/>
    <property type="evidence" value="ECO:0007669"/>
    <property type="project" value="UniProtKB-KW"/>
</dbReference>
<dbReference type="PROSITE" id="PS51191">
    <property type="entry name" value="FEMABX"/>
    <property type="match status" value="1"/>
</dbReference>
<dbReference type="PANTHER" id="PTHR36174:SF1">
    <property type="entry name" value="LIPID II:GLYCINE GLYCYLTRANSFERASE"/>
    <property type="match status" value="1"/>
</dbReference>
<dbReference type="SUPFAM" id="SSF55729">
    <property type="entry name" value="Acyl-CoA N-acyltransferases (Nat)"/>
    <property type="match status" value="2"/>
</dbReference>
<dbReference type="InterPro" id="IPR003447">
    <property type="entry name" value="FEMABX"/>
</dbReference>
<comment type="caution">
    <text evidence="8">The sequence shown here is derived from an EMBL/GenBank/DDBJ whole genome shotgun (WGS) entry which is preliminary data.</text>
</comment>
<dbReference type="Pfam" id="PF13480">
    <property type="entry name" value="Acetyltransf_6"/>
    <property type="match status" value="1"/>
</dbReference>
<sequence length="341" mass="40418">MNITVGVITEKSVWEGFLGDSGLAHSFFQSWNWGQFERSLGKTIHYLGFYQLDSLLAVALVTEVDARRGRFLHVRNGPVLDWRQASMAKAILAELEQFARSVSCDYLRISPLVPPAGQQERLVRMSGFVDSQMHDVDAEITWMLDLRQPEEKILAEMRKNTRYYIRKAERDGVTIEVTTDPERIDDFWPIYQDTIRRQKWSAYSKEYIRSEFEQFVKDGSAALFLARYEDRWIAGAIFIYYNGQVYYHHSGSLTEYRKITAPYLLQWESIREAKRRGMDTYNFFGIARTDDETHPWHGLTFFKKGFGGYEQVWMHAKDKPLRLRYWITHLYERYERNRRGY</sequence>
<dbReference type="Gene3D" id="3.40.630.30">
    <property type="match status" value="1"/>
</dbReference>
<dbReference type="InterPro" id="IPR050644">
    <property type="entry name" value="PG_Glycine_Bridge_Synth"/>
</dbReference>
<dbReference type="PANTHER" id="PTHR36174">
    <property type="entry name" value="LIPID II:GLYCINE GLYCYLTRANSFERASE"/>
    <property type="match status" value="1"/>
</dbReference>
<dbReference type="STRING" id="1617426.TR69_WS6001001089"/>
<keyword evidence="6" id="KW-0961">Cell wall biogenesis/degradation</keyword>
<evidence type="ECO:0000256" key="3">
    <source>
        <dbReference type="ARBA" id="ARBA00022960"/>
    </source>
</evidence>
<dbReference type="GO" id="GO:0009252">
    <property type="term" value="P:peptidoglycan biosynthetic process"/>
    <property type="evidence" value="ECO:0007669"/>
    <property type="project" value="UniProtKB-KW"/>
</dbReference>
<dbReference type="InterPro" id="IPR016181">
    <property type="entry name" value="Acyl_CoA_acyltransferase"/>
</dbReference>
<keyword evidence="5" id="KW-0012">Acyltransferase</keyword>
<accession>A0A136LZJ1</accession>
<feature type="domain" description="BioF2-like acetyltransferase" evidence="7">
    <location>
        <begin position="156"/>
        <end position="285"/>
    </location>
</feature>
<dbReference type="InterPro" id="IPR038740">
    <property type="entry name" value="BioF2-like_GNAT_dom"/>
</dbReference>
<organism evidence="8 9">
    <name type="scientific">candidate division WS6 bacterium OLB20</name>
    <dbReference type="NCBI Taxonomy" id="1617426"/>
    <lineage>
        <taxon>Bacteria</taxon>
        <taxon>Candidatus Dojkabacteria</taxon>
    </lineage>
</organism>
<comment type="similarity">
    <text evidence="1">Belongs to the FemABX family.</text>
</comment>
<dbReference type="GO" id="GO:0008360">
    <property type="term" value="P:regulation of cell shape"/>
    <property type="evidence" value="ECO:0007669"/>
    <property type="project" value="UniProtKB-KW"/>
</dbReference>
<protein>
    <submittedName>
        <fullName evidence="8">FemAB family protein</fullName>
    </submittedName>
</protein>
<dbReference type="Pfam" id="PF02388">
    <property type="entry name" value="FemAB"/>
    <property type="match status" value="1"/>
</dbReference>
<dbReference type="GO" id="GO:0016755">
    <property type="term" value="F:aminoacyltransferase activity"/>
    <property type="evidence" value="ECO:0007669"/>
    <property type="project" value="InterPro"/>
</dbReference>
<evidence type="ECO:0000313" key="8">
    <source>
        <dbReference type="EMBL" id="KXK27063.1"/>
    </source>
</evidence>
<evidence type="ECO:0000256" key="1">
    <source>
        <dbReference type="ARBA" id="ARBA00009943"/>
    </source>
</evidence>
<dbReference type="EMBL" id="JYNZ01000003">
    <property type="protein sequence ID" value="KXK27063.1"/>
    <property type="molecule type" value="Genomic_DNA"/>
</dbReference>
<evidence type="ECO:0000256" key="6">
    <source>
        <dbReference type="ARBA" id="ARBA00023316"/>
    </source>
</evidence>
<evidence type="ECO:0000259" key="7">
    <source>
        <dbReference type="Pfam" id="PF13480"/>
    </source>
</evidence>
<name>A0A136LZJ1_9BACT</name>